<dbReference type="Proteomes" id="UP000245207">
    <property type="component" value="Unassembled WGS sequence"/>
</dbReference>
<evidence type="ECO:0000313" key="3">
    <source>
        <dbReference type="Proteomes" id="UP000245207"/>
    </source>
</evidence>
<feature type="compositionally biased region" description="Polar residues" evidence="1">
    <location>
        <begin position="523"/>
        <end position="534"/>
    </location>
</feature>
<evidence type="ECO:0008006" key="4">
    <source>
        <dbReference type="Google" id="ProtNLM"/>
    </source>
</evidence>
<dbReference type="PANTHER" id="PTHR33116">
    <property type="entry name" value="REVERSE TRANSCRIPTASE ZINC-BINDING DOMAIN-CONTAINING PROTEIN-RELATED-RELATED"/>
    <property type="match status" value="1"/>
</dbReference>
<name>A0A2U1LDP6_ARTAN</name>
<feature type="region of interest" description="Disordered" evidence="1">
    <location>
        <begin position="520"/>
        <end position="540"/>
    </location>
</feature>
<sequence>MEDRLRTLTKVRLRTVTEDEKAEAGMISPEEVDFRDNLLAELHNIDQIDHASGLAINLAKSCIYGVGVDLNEVEMFAHIVNCNVGSFPFIYLGLPVEKSIHKSEAWGEVKSCMTNRFSAWKSKLLSIGERSVLTKDEKGMVWISWKKTIASRDLGGLDFGSLRAKNLSLLGKWRWRFLKEKDALWRKVIRNIFGDDGGSTNMAGNTDPFAEDLKTILGSAYTRISNISMLNKFIVKEVCALDEKIASSEMKEGSKANGALILTARHNPAGVAPEKALREIVEESKQVQLRSQTKLADSNTLVAGIRDKAREVEEILRGADAKLGEANRKSLNWKGKCRSWRPMKACCRVHRSFIQGVEYYFIGWSLLARAMDNGNFVQIVDSHLPRDCNDNEMPRMDRHMEVATSSTGGATSSEMPQSVMEMASVPEVSAAMGTAIPSDIQEVNVVSRPVHSQMNQLTGCASKRNRNNPIPGAQGTTVQMRAPISTPRKRRVGQPRLDVPGIPDHHTTLTLLPTDQPKEYAPASSSGVALTNEHTTTKGKGHCKLSWKRIRFLDYRLLLGQQYHRMSNKREQVHGYVIKTQFDENVFVSIMTVQTRQSQVA</sequence>
<dbReference type="PANTHER" id="PTHR33116:SF78">
    <property type="entry name" value="OS12G0587133 PROTEIN"/>
    <property type="match status" value="1"/>
</dbReference>
<organism evidence="2 3">
    <name type="scientific">Artemisia annua</name>
    <name type="common">Sweet wormwood</name>
    <dbReference type="NCBI Taxonomy" id="35608"/>
    <lineage>
        <taxon>Eukaryota</taxon>
        <taxon>Viridiplantae</taxon>
        <taxon>Streptophyta</taxon>
        <taxon>Embryophyta</taxon>
        <taxon>Tracheophyta</taxon>
        <taxon>Spermatophyta</taxon>
        <taxon>Magnoliopsida</taxon>
        <taxon>eudicotyledons</taxon>
        <taxon>Gunneridae</taxon>
        <taxon>Pentapetalae</taxon>
        <taxon>asterids</taxon>
        <taxon>campanulids</taxon>
        <taxon>Asterales</taxon>
        <taxon>Asteraceae</taxon>
        <taxon>Asteroideae</taxon>
        <taxon>Anthemideae</taxon>
        <taxon>Artemisiinae</taxon>
        <taxon>Artemisia</taxon>
    </lineage>
</organism>
<protein>
    <recommendedName>
        <fullName evidence="4">RNA-directed DNA polymerase, eukaryota, Reverse transcriptase zinc-binding domain protein</fullName>
    </recommendedName>
</protein>
<dbReference type="AlphaFoldDB" id="A0A2U1LDP6"/>
<evidence type="ECO:0000256" key="1">
    <source>
        <dbReference type="SAM" id="MobiDB-lite"/>
    </source>
</evidence>
<dbReference type="EMBL" id="PKPP01009951">
    <property type="protein sequence ID" value="PWA47126.1"/>
    <property type="molecule type" value="Genomic_DNA"/>
</dbReference>
<gene>
    <name evidence="2" type="ORF">CTI12_AA474160</name>
</gene>
<proteinExistence type="predicted"/>
<reference evidence="2 3" key="1">
    <citation type="journal article" date="2018" name="Mol. Plant">
        <title>The genome of Artemisia annua provides insight into the evolution of Asteraceae family and artemisinin biosynthesis.</title>
        <authorList>
            <person name="Shen Q."/>
            <person name="Zhang L."/>
            <person name="Liao Z."/>
            <person name="Wang S."/>
            <person name="Yan T."/>
            <person name="Shi P."/>
            <person name="Liu M."/>
            <person name="Fu X."/>
            <person name="Pan Q."/>
            <person name="Wang Y."/>
            <person name="Lv Z."/>
            <person name="Lu X."/>
            <person name="Zhang F."/>
            <person name="Jiang W."/>
            <person name="Ma Y."/>
            <person name="Chen M."/>
            <person name="Hao X."/>
            <person name="Li L."/>
            <person name="Tang Y."/>
            <person name="Lv G."/>
            <person name="Zhou Y."/>
            <person name="Sun X."/>
            <person name="Brodelius P.E."/>
            <person name="Rose J.K.C."/>
            <person name="Tang K."/>
        </authorList>
    </citation>
    <scope>NUCLEOTIDE SEQUENCE [LARGE SCALE GENOMIC DNA]</scope>
    <source>
        <strain evidence="3">cv. Huhao1</strain>
        <tissue evidence="2">Leaf</tissue>
    </source>
</reference>
<feature type="region of interest" description="Disordered" evidence="1">
    <location>
        <begin position="484"/>
        <end position="506"/>
    </location>
</feature>
<keyword evidence="3" id="KW-1185">Reference proteome</keyword>
<evidence type="ECO:0000313" key="2">
    <source>
        <dbReference type="EMBL" id="PWA47126.1"/>
    </source>
</evidence>
<comment type="caution">
    <text evidence="2">The sequence shown here is derived from an EMBL/GenBank/DDBJ whole genome shotgun (WGS) entry which is preliminary data.</text>
</comment>
<accession>A0A2U1LDP6</accession>